<dbReference type="Pfam" id="PF02190">
    <property type="entry name" value="LON_substr_bdg"/>
    <property type="match status" value="1"/>
</dbReference>
<dbReference type="EC" id="3.4.21.53" evidence="10 11"/>
<evidence type="ECO:0000256" key="5">
    <source>
        <dbReference type="ARBA" id="ARBA00022801"/>
    </source>
</evidence>
<dbReference type="Gene3D" id="3.40.50.300">
    <property type="entry name" value="P-loop containing nucleotide triphosphate hydrolases"/>
    <property type="match status" value="1"/>
</dbReference>
<dbReference type="EMBL" id="JF429411">
    <property type="protein sequence ID" value="AEQ20486.1"/>
    <property type="molecule type" value="Genomic_DNA"/>
</dbReference>
<dbReference type="HAMAP" id="MF_01973">
    <property type="entry name" value="lon_bact"/>
    <property type="match status" value="1"/>
</dbReference>
<keyword evidence="7 10" id="KW-0067">ATP-binding</keyword>
<dbReference type="InterPro" id="IPR008269">
    <property type="entry name" value="Lon_proteolytic"/>
</dbReference>
<dbReference type="Gene3D" id="3.30.230.10">
    <property type="match status" value="1"/>
</dbReference>
<dbReference type="InterPro" id="IPR027417">
    <property type="entry name" value="P-loop_NTPase"/>
</dbReference>
<evidence type="ECO:0000256" key="3">
    <source>
        <dbReference type="ARBA" id="ARBA00022670"/>
    </source>
</evidence>
<dbReference type="PROSITE" id="PS51787">
    <property type="entry name" value="LON_N"/>
    <property type="match status" value="1"/>
</dbReference>
<evidence type="ECO:0000256" key="4">
    <source>
        <dbReference type="ARBA" id="ARBA00022741"/>
    </source>
</evidence>
<dbReference type="GO" id="GO:0005524">
    <property type="term" value="F:ATP binding"/>
    <property type="evidence" value="ECO:0007669"/>
    <property type="project" value="UniProtKB-UniRule"/>
</dbReference>
<dbReference type="InterPro" id="IPR003593">
    <property type="entry name" value="AAA+_ATPase"/>
</dbReference>
<comment type="subcellular location">
    <subcellularLocation>
        <location evidence="1 10 11">Cytoplasm</location>
    </subcellularLocation>
</comment>
<gene>
    <name evidence="10" type="primary">lon</name>
</gene>
<organism evidence="18">
    <name type="scientific">uncultured bacterium CSL142</name>
    <dbReference type="NCBI Taxonomy" id="1091569"/>
    <lineage>
        <taxon>Bacteria</taxon>
        <taxon>environmental samples</taxon>
    </lineage>
</organism>
<evidence type="ECO:0000256" key="13">
    <source>
        <dbReference type="PIRSR" id="PIRSR001174-2"/>
    </source>
</evidence>
<evidence type="ECO:0000256" key="1">
    <source>
        <dbReference type="ARBA" id="ARBA00004496"/>
    </source>
</evidence>
<accession>G4WVN4</accession>
<dbReference type="InterPro" id="IPR027543">
    <property type="entry name" value="Lon_bac"/>
</dbReference>
<dbReference type="GO" id="GO:0016887">
    <property type="term" value="F:ATP hydrolysis activity"/>
    <property type="evidence" value="ECO:0007669"/>
    <property type="project" value="UniProtKB-UniRule"/>
</dbReference>
<dbReference type="SUPFAM" id="SSF52540">
    <property type="entry name" value="P-loop containing nucleoside triphosphate hydrolases"/>
    <property type="match status" value="1"/>
</dbReference>
<evidence type="ECO:0000256" key="15">
    <source>
        <dbReference type="RuleBase" id="RU000591"/>
    </source>
</evidence>
<dbReference type="Pfam" id="PF22667">
    <property type="entry name" value="Lon_lid"/>
    <property type="match status" value="1"/>
</dbReference>
<keyword evidence="8 10" id="KW-0346">Stress response</keyword>
<keyword evidence="3 10" id="KW-0645">Protease</keyword>
<dbReference type="SUPFAM" id="SSF88697">
    <property type="entry name" value="PUA domain-like"/>
    <property type="match status" value="1"/>
</dbReference>
<evidence type="ECO:0000256" key="7">
    <source>
        <dbReference type="ARBA" id="ARBA00022840"/>
    </source>
</evidence>
<comment type="subunit">
    <text evidence="10 11">Homohexamer. Organized in a ring with a central cavity.</text>
</comment>
<dbReference type="Gene3D" id="1.20.5.5270">
    <property type="match status" value="1"/>
</dbReference>
<keyword evidence="4 10" id="KW-0547">Nucleotide-binding</keyword>
<feature type="active site" evidence="10 12">
    <location>
        <position position="770"/>
    </location>
</feature>
<protein>
    <recommendedName>
        <fullName evidence="10 11">Lon protease</fullName>
        <ecNumber evidence="10 11">3.4.21.53</ecNumber>
    </recommendedName>
    <alternativeName>
        <fullName evidence="10">ATP-dependent protease La</fullName>
    </alternativeName>
</protein>
<comment type="induction">
    <text evidence="10">By heat shock.</text>
</comment>
<dbReference type="Gene3D" id="2.30.130.40">
    <property type="entry name" value="LON domain-like"/>
    <property type="match status" value="1"/>
</dbReference>
<dbReference type="GO" id="GO:0034605">
    <property type="term" value="P:cellular response to heat"/>
    <property type="evidence" value="ECO:0007669"/>
    <property type="project" value="UniProtKB-UniRule"/>
</dbReference>
<keyword evidence="2 10" id="KW-0963">Cytoplasm</keyword>
<proteinExistence type="evidence at transcript level"/>
<dbReference type="InterPro" id="IPR008268">
    <property type="entry name" value="Peptidase_S16_AS"/>
</dbReference>
<comment type="similarity">
    <text evidence="10 11 14 15">Belongs to the peptidase S16 family.</text>
</comment>
<evidence type="ECO:0000313" key="18">
    <source>
        <dbReference type="EMBL" id="AEQ20486.1"/>
    </source>
</evidence>
<dbReference type="InterPro" id="IPR027065">
    <property type="entry name" value="Lon_Prtase"/>
</dbReference>
<dbReference type="FunFam" id="3.40.50.300:FF:000021">
    <property type="entry name" value="Lon protease homolog"/>
    <property type="match status" value="1"/>
</dbReference>
<dbReference type="InterPro" id="IPR004815">
    <property type="entry name" value="Lon_bac/euk-typ"/>
</dbReference>
<evidence type="ECO:0000256" key="8">
    <source>
        <dbReference type="ARBA" id="ARBA00023016"/>
    </source>
</evidence>
<name>G4WVN4_9BACT</name>
<dbReference type="InterPro" id="IPR020568">
    <property type="entry name" value="Ribosomal_Su5_D2-typ_SF"/>
</dbReference>
<dbReference type="PIRSF" id="PIRSF001174">
    <property type="entry name" value="Lon_proteas"/>
    <property type="match status" value="1"/>
</dbReference>
<dbReference type="GO" id="GO:0043565">
    <property type="term" value="F:sequence-specific DNA binding"/>
    <property type="evidence" value="ECO:0007669"/>
    <property type="project" value="UniProtKB-UniRule"/>
</dbReference>
<dbReference type="InterPro" id="IPR003959">
    <property type="entry name" value="ATPase_AAA_core"/>
</dbReference>
<feature type="binding site" evidence="10 13">
    <location>
        <begin position="403"/>
        <end position="410"/>
    </location>
    <ligand>
        <name>ATP</name>
        <dbReference type="ChEBI" id="CHEBI:30616"/>
    </ligand>
</feature>
<evidence type="ECO:0000256" key="9">
    <source>
        <dbReference type="ARBA" id="ARBA00050665"/>
    </source>
</evidence>
<comment type="catalytic activity">
    <reaction evidence="9 10 11 14">
        <text>Hydrolysis of proteins in presence of ATP.</text>
        <dbReference type="EC" id="3.4.21.53"/>
    </reaction>
</comment>
<dbReference type="InterPro" id="IPR054594">
    <property type="entry name" value="Lon_lid"/>
</dbReference>
<dbReference type="GO" id="GO:0006515">
    <property type="term" value="P:protein quality control for misfolded or incompletely synthesized proteins"/>
    <property type="evidence" value="ECO:0007669"/>
    <property type="project" value="UniProtKB-UniRule"/>
</dbReference>
<dbReference type="CDD" id="cd19500">
    <property type="entry name" value="RecA-like_Lon"/>
    <property type="match status" value="1"/>
</dbReference>
<dbReference type="InterPro" id="IPR015947">
    <property type="entry name" value="PUA-like_sf"/>
</dbReference>
<dbReference type="Gene3D" id="1.10.8.60">
    <property type="match status" value="1"/>
</dbReference>
<evidence type="ECO:0000259" key="17">
    <source>
        <dbReference type="PROSITE" id="PS51787"/>
    </source>
</evidence>
<evidence type="ECO:0000256" key="12">
    <source>
        <dbReference type="PIRSR" id="PIRSR001174-1"/>
    </source>
</evidence>
<reference evidence="18" key="2">
    <citation type="journal article" date="2011" name="J. Bacteriol.">
        <title>Long-chain N-acyl amino acid synthases are linked to the putative PEP-CTERM/exosortase protein-sorting system in Gram-negative bacteria.</title>
        <authorList>
            <person name="Craig J.W."/>
            <person name="Cherry M.A."/>
            <person name="Brady S.F."/>
        </authorList>
    </citation>
    <scope>NUCLEOTIDE SEQUENCE</scope>
</reference>
<evidence type="ECO:0000256" key="2">
    <source>
        <dbReference type="ARBA" id="ARBA00022490"/>
    </source>
</evidence>
<dbReference type="InterPro" id="IPR014721">
    <property type="entry name" value="Ribsml_uS5_D2-typ_fold_subgr"/>
</dbReference>
<dbReference type="SMART" id="SM00464">
    <property type="entry name" value="LON"/>
    <property type="match status" value="1"/>
</dbReference>
<dbReference type="FunFam" id="1.20.5.5270:FF:000002">
    <property type="entry name" value="Lon protease homolog"/>
    <property type="match status" value="1"/>
</dbReference>
<dbReference type="Pfam" id="PF05362">
    <property type="entry name" value="Lon_C"/>
    <property type="match status" value="1"/>
</dbReference>
<dbReference type="PROSITE" id="PS51786">
    <property type="entry name" value="LON_PROTEOLYTIC"/>
    <property type="match status" value="1"/>
</dbReference>
<dbReference type="PRINTS" id="PR00830">
    <property type="entry name" value="ENDOLAPTASE"/>
</dbReference>
<dbReference type="InterPro" id="IPR003111">
    <property type="entry name" value="Lon_prtase_N"/>
</dbReference>
<evidence type="ECO:0000256" key="6">
    <source>
        <dbReference type="ARBA" id="ARBA00022825"/>
    </source>
</evidence>
<comment type="function">
    <text evidence="10">ATP-dependent serine protease that mediates the selective degradation of mutant and abnormal proteins as well as certain short-lived regulatory proteins. Required for cellular homeostasis and for survival from DNA damage and developmental changes induced by stress. Degrades polypeptides processively to yield small peptide fragments that are 5 to 10 amino acids long. Binds to DNA in a double-stranded, site-specific manner.</text>
</comment>
<dbReference type="NCBIfam" id="TIGR00763">
    <property type="entry name" value="lon"/>
    <property type="match status" value="1"/>
</dbReference>
<evidence type="ECO:0000259" key="16">
    <source>
        <dbReference type="PROSITE" id="PS51786"/>
    </source>
</evidence>
<evidence type="ECO:0000256" key="11">
    <source>
        <dbReference type="PIRNR" id="PIRNR001174"/>
    </source>
</evidence>
<feature type="domain" description="Lon proteolytic" evidence="16">
    <location>
        <begin position="640"/>
        <end position="821"/>
    </location>
</feature>
<keyword evidence="5 10" id="KW-0378">Hydrolase</keyword>
<dbReference type="InterPro" id="IPR046336">
    <property type="entry name" value="Lon_prtase_N_sf"/>
</dbReference>
<dbReference type="AlphaFoldDB" id="G4WVN4"/>
<evidence type="ECO:0000256" key="10">
    <source>
        <dbReference type="HAMAP-Rule" id="MF_01973"/>
    </source>
</evidence>
<feature type="active site" evidence="10 12">
    <location>
        <position position="727"/>
    </location>
</feature>
<sequence length="831" mass="90552">MPDLEFAQKDLTGRMMNGESTKNSVAADGGLPGLAPSEADAEIVAEKRPTKSVPEDALILLPVRNFVLFPGLILPIAIGRQASRAAAQEAVRAQRPIGVLLQSKPDVDEPGPDDLHWVGTTANVLRYITAPDGSHHAICQGQQRFRILEFLDGYPFPVARVEQIAQSDTLNSDIEARALNLKQRAMEILRLLPQVPEDMVAAIDNLKSPGQLADFIAGLMELGAAEKQDLLETFDLQKRLDKLLELLSHRIEVMRLSKEIDERTKESIDEQGRKHLLHEQLRTIQKELGEGDERGAEIAELEKAIVAAKMPEEVEKQARKELKRLERMSEAAGEYSMVRTYLDWLVELPWATESEPPIDIAGARSILDGDHYGLDKIKKRILEYLAVRKLNPSGRSPILCFVGPPGVGKTSLGQSIAKATGRKFIRLSLGGVHDEAEIRGHRRTYIGSLPGNIIQNIRKAASRNCVMMLDEVDKLGAGGFHGDPASALLEVLDPEQNATFRDSYLGVPFDLSSVMFICTANVLDTIPGPLRDRMEIIHLPGYTAQEKLQIARRYLVSRQLAATGLTPQQFEIDDEALTMIIHDYTREAGVRNLEREIGNVMRHTAVLIAEGKATRVVIGRADIPVILGPRKFEAEAAMRTSIPGVATGLAWTPVGGDILFIEATRMPGGGRLILTGQLGDVMKESAQAALSLVKARAVQLGINTDGLDKMYIHIHVPSGATPKDGPSAGVAIFVALTSLLTERPVRSDTAMTGEISLRGLVLPVGGIKEKVLAALQAGISRVLLPARNQKELDEIPAEAREKLELIWIDHVDEAFASALSGPESGGGKPGL</sequence>
<dbReference type="Gene3D" id="1.20.58.1480">
    <property type="match status" value="1"/>
</dbReference>
<dbReference type="GO" id="GO:0005737">
    <property type="term" value="C:cytoplasm"/>
    <property type="evidence" value="ECO:0007669"/>
    <property type="project" value="UniProtKB-SubCell"/>
</dbReference>
<dbReference type="GO" id="GO:0004252">
    <property type="term" value="F:serine-type endopeptidase activity"/>
    <property type="evidence" value="ECO:0007669"/>
    <property type="project" value="UniProtKB-UniRule"/>
</dbReference>
<dbReference type="SMART" id="SM00382">
    <property type="entry name" value="AAA"/>
    <property type="match status" value="1"/>
</dbReference>
<reference evidence="18" key="1">
    <citation type="journal article" date="2007" name="J. Bacteriol.">
        <title>Cyclic AMP directly activates NasP, an N-acyl amino acid antibiotic biosynthetic enzyme cloned from an uncultured beta-proteobacterium.</title>
        <authorList>
            <person name="Clardy J."/>
            <person name="Brady S.F."/>
        </authorList>
    </citation>
    <scope>NUCLEOTIDE SEQUENCE</scope>
</reference>
<dbReference type="PROSITE" id="PS01046">
    <property type="entry name" value="LON_SER"/>
    <property type="match status" value="1"/>
</dbReference>
<evidence type="ECO:0000256" key="14">
    <source>
        <dbReference type="PROSITE-ProRule" id="PRU01122"/>
    </source>
</evidence>
<dbReference type="Pfam" id="PF00004">
    <property type="entry name" value="AAA"/>
    <property type="match status" value="1"/>
</dbReference>
<keyword evidence="6 10" id="KW-0720">Serine protease</keyword>
<dbReference type="PANTHER" id="PTHR10046">
    <property type="entry name" value="ATP DEPENDENT LON PROTEASE FAMILY MEMBER"/>
    <property type="match status" value="1"/>
</dbReference>
<feature type="domain" description="Lon N-terminal" evidence="17">
    <location>
        <begin position="58"/>
        <end position="251"/>
    </location>
</feature>
<dbReference type="SUPFAM" id="SSF54211">
    <property type="entry name" value="Ribosomal protein S5 domain 2-like"/>
    <property type="match status" value="1"/>
</dbReference>
<dbReference type="GO" id="GO:0004176">
    <property type="term" value="F:ATP-dependent peptidase activity"/>
    <property type="evidence" value="ECO:0007669"/>
    <property type="project" value="UniProtKB-UniRule"/>
</dbReference>